<dbReference type="NCBIfam" id="NF041372">
    <property type="entry name" value="DUF166_seleno"/>
    <property type="match status" value="1"/>
</dbReference>
<evidence type="ECO:0000313" key="1">
    <source>
        <dbReference type="EMBL" id="MBC8207836.1"/>
    </source>
</evidence>
<organism evidence="1 2">
    <name type="scientific">Candidatus Desulfatifera sulfidica</name>
    <dbReference type="NCBI Taxonomy" id="2841691"/>
    <lineage>
        <taxon>Bacteria</taxon>
        <taxon>Pseudomonadati</taxon>
        <taxon>Thermodesulfobacteriota</taxon>
        <taxon>Desulfobulbia</taxon>
        <taxon>Desulfobulbales</taxon>
        <taxon>Desulfobulbaceae</taxon>
        <taxon>Candidatus Desulfatifera</taxon>
    </lineage>
</organism>
<dbReference type="Pfam" id="PF02593">
    <property type="entry name" value="DUF166"/>
    <property type="match status" value="1"/>
</dbReference>
<dbReference type="InterPro" id="IPR003745">
    <property type="entry name" value="DUF166"/>
</dbReference>
<protein>
    <submittedName>
        <fullName evidence="1">Uncharacterized protein</fullName>
    </submittedName>
</protein>
<comment type="caution">
    <text evidence="1">The sequence shown here is derived from an EMBL/GenBank/DDBJ whole genome shotgun (WGS) entry which is preliminary data.</text>
</comment>
<proteinExistence type="predicted"/>
<name>A0A8J6N9U8_9BACT</name>
<accession>A0A8J6N9U8</accession>
<gene>
    <name evidence="1" type="ORF">H8E79_01535</name>
</gene>
<dbReference type="AlphaFoldDB" id="A0A8J6N9U8"/>
<reference evidence="1 2" key="1">
    <citation type="submission" date="2020-08" db="EMBL/GenBank/DDBJ databases">
        <title>Bridging the membrane lipid divide: bacteria of the FCB group superphylum have the potential to synthesize archaeal ether lipids.</title>
        <authorList>
            <person name="Villanueva L."/>
            <person name="Von Meijenfeldt F.A.B."/>
            <person name="Westbye A.B."/>
            <person name="Yadav S."/>
            <person name="Hopmans E.C."/>
            <person name="Dutilh B.E."/>
            <person name="Sinninghe Damste J.S."/>
        </authorList>
    </citation>
    <scope>NUCLEOTIDE SEQUENCE [LARGE SCALE GENOMIC DNA]</scope>
    <source>
        <strain evidence="1">NIOZ-UU81</strain>
    </source>
</reference>
<evidence type="ECO:0000313" key="2">
    <source>
        <dbReference type="Proteomes" id="UP000599024"/>
    </source>
</evidence>
<sequence length="204" mass="22428">MRIVVFQEKGSGNRKIKGLREYGNQLEIIQVIDIDGPLPEFIDEPGDWISPSFEGDLVLNFLKHPDLVDHLISLCEQKQIPIVSSGYKGGGFTPFTCCGLGRHEQLGEYGRQFGLPEYRVRVEEGVIREIVVLRGAPCGATWLAIDECVGTSVEEAMSLLPRLVQYNCAADPSGFDPVTGKSPVHYAGYVHIAALKKALETALQ</sequence>
<dbReference type="EMBL" id="JACNLK010000018">
    <property type="protein sequence ID" value="MBC8207836.1"/>
    <property type="molecule type" value="Genomic_DNA"/>
</dbReference>
<dbReference type="Proteomes" id="UP000599024">
    <property type="component" value="Unassembled WGS sequence"/>
</dbReference>